<dbReference type="GO" id="GO:0072344">
    <property type="term" value="P:rescue of stalled ribosome"/>
    <property type="evidence" value="ECO:0007669"/>
    <property type="project" value="UniProtKB-UniRule"/>
</dbReference>
<dbReference type="Pfam" id="PF01713">
    <property type="entry name" value="Smr"/>
    <property type="match status" value="1"/>
</dbReference>
<keyword evidence="3 9" id="KW-0547">Nucleotide-binding</keyword>
<dbReference type="SMART" id="SM00463">
    <property type="entry name" value="SMR"/>
    <property type="match status" value="1"/>
</dbReference>
<evidence type="ECO:0000256" key="9">
    <source>
        <dbReference type="HAMAP-Rule" id="MF_00092"/>
    </source>
</evidence>
<dbReference type="GO" id="GO:0005524">
    <property type="term" value="F:ATP binding"/>
    <property type="evidence" value="ECO:0007669"/>
    <property type="project" value="UniProtKB-UniRule"/>
</dbReference>
<evidence type="ECO:0000256" key="10">
    <source>
        <dbReference type="SAM" id="MobiDB-lite"/>
    </source>
</evidence>
<dbReference type="Pfam" id="PF20297">
    <property type="entry name" value="MSSS"/>
    <property type="match status" value="1"/>
</dbReference>
<dbReference type="GO" id="GO:0006298">
    <property type="term" value="P:mismatch repair"/>
    <property type="evidence" value="ECO:0007669"/>
    <property type="project" value="InterPro"/>
</dbReference>
<comment type="subunit">
    <text evidence="9">Homodimer. Binds to stalled ribosomes, contacting rRNA.</text>
</comment>
<dbReference type="SUPFAM" id="SSF160443">
    <property type="entry name" value="SMR domain-like"/>
    <property type="match status" value="1"/>
</dbReference>
<evidence type="ECO:0000313" key="12">
    <source>
        <dbReference type="EMBL" id="KJY62634.1"/>
    </source>
</evidence>
<gene>
    <name evidence="9 12" type="primary">mutS2</name>
    <name evidence="9" type="synonym">rqcU</name>
    <name evidence="12" type="ORF">JG30_04230</name>
</gene>
<dbReference type="PIRSF" id="PIRSF005814">
    <property type="entry name" value="MutS_YshD"/>
    <property type="match status" value="1"/>
</dbReference>
<keyword evidence="1 9" id="KW-0540">Nuclease</keyword>
<dbReference type="GO" id="GO:0016887">
    <property type="term" value="F:ATP hydrolysis activity"/>
    <property type="evidence" value="ECO:0007669"/>
    <property type="project" value="InterPro"/>
</dbReference>
<sequence>MNSRILETLEYPKIRTQLAELTITQDGQEQALSLTPSSRRPQVQQWLAETQDGFEIDRLGLNLPLEPTKKINSELKRLHIEAVLNGTELAKIKTVLQNANQLRDFLNDLRQQGANLPSLYRLGQKLVPLPTISQRLEAAIDEQGNILDTASPELKQIRTTLKRTQQRVRERMESYLQSGQRKYLTENLITVRDDHLVLPVKAEARQHFGGVIHDQSASGQTIYVEPQGVINLNNTIQTQKILEKQVIAHILADLSAMLRPYQAQLREDAWLVGRFDFINSKVTYAKQLKATQPQLSDEQHFAFYQARHPLLPQDQVVPNDIILGQKYRNLIITGPNTGGKTLTLKTAGLLQLMVQSGLFIPAGENSQAAIFDEIYADIGDEQSIEQNLSTFSSHMENIIWMSRHLNAQTLVLLDELGAGTDPQEGAALAIAIVESFSQSHCQLMITTHYPELKVFAYNYPATINASMEFDTKTLQPTYRLLIGIPGSSNAFDIAARLGMPADVVQRARQLQPGASQDLNVMIQDLEKQRNQYEQEAQDYHKQRQTLQRQQQDLDQQRQKLQNQKAQLLDQAQAKANQLVDQAQQQAAKIIAQLRQWQQQGRLDIKDDQLIRAQTQLNQLHQQRALQKNRVLRREKRKQQIKVGDEVHVNSYDQDGVVIGQDKKGNFEVQLGILKMRLPQEQLTKLKKIPTKAATNYVSRRRAHDNLPLQLDLRGKRYEEAMQDLDQYLDAALLAGYQEVTIIHGFGTGVIRKGVQKYLSHHPRIKKFQYAPASAGGQGATIVQLR</sequence>
<feature type="domain" description="Smr" evidence="11">
    <location>
        <begin position="710"/>
        <end position="785"/>
    </location>
</feature>
<comment type="function">
    <text evidence="9">Acts as a ribosome collision sensor, splitting the ribosome into its 2 subunits. Detects stalled/collided 70S ribosomes which it binds and splits by an ATP-hydrolysis driven conformational change. Acts upstream of the ribosome quality control system (RQC), a ribosome-associated complex that mediates the extraction of incompletely synthesized nascent chains from stalled ribosomes and their subsequent degradation. Probably generates substrates for RQC.</text>
</comment>
<dbReference type="GO" id="GO:0045910">
    <property type="term" value="P:negative regulation of DNA recombination"/>
    <property type="evidence" value="ECO:0007669"/>
    <property type="project" value="InterPro"/>
</dbReference>
<dbReference type="SUPFAM" id="SSF48334">
    <property type="entry name" value="DNA repair protein MutS, domain III"/>
    <property type="match status" value="1"/>
</dbReference>
<dbReference type="GO" id="GO:0019843">
    <property type="term" value="F:rRNA binding"/>
    <property type="evidence" value="ECO:0007669"/>
    <property type="project" value="UniProtKB-UniRule"/>
</dbReference>
<evidence type="ECO:0000313" key="13">
    <source>
        <dbReference type="Proteomes" id="UP000033558"/>
    </source>
</evidence>
<evidence type="ECO:0000256" key="5">
    <source>
        <dbReference type="ARBA" id="ARBA00022801"/>
    </source>
</evidence>
<evidence type="ECO:0000256" key="1">
    <source>
        <dbReference type="ARBA" id="ARBA00022722"/>
    </source>
</evidence>
<dbReference type="AlphaFoldDB" id="A0A0F4LWF4"/>
<dbReference type="HOGENOM" id="CLU_011252_2_1_9"/>
<dbReference type="InterPro" id="IPR027417">
    <property type="entry name" value="P-loop_NTPase"/>
</dbReference>
<accession>A0A0F4LWF4</accession>
<dbReference type="GO" id="GO:0004519">
    <property type="term" value="F:endonuclease activity"/>
    <property type="evidence" value="ECO:0007669"/>
    <property type="project" value="UniProtKB-UniRule"/>
</dbReference>
<comment type="similarity">
    <text evidence="9">Belongs to the DNA mismatch repair MutS family. MutS2 subfamily.</text>
</comment>
<dbReference type="InterPro" id="IPR005747">
    <property type="entry name" value="MutS2"/>
</dbReference>
<evidence type="ECO:0000256" key="2">
    <source>
        <dbReference type="ARBA" id="ARBA00022730"/>
    </source>
</evidence>
<evidence type="ECO:0000256" key="8">
    <source>
        <dbReference type="ARBA" id="ARBA00023125"/>
    </source>
</evidence>
<dbReference type="SMART" id="SM00534">
    <property type="entry name" value="MUTSac"/>
    <property type="match status" value="1"/>
</dbReference>
<dbReference type="CDD" id="cd03280">
    <property type="entry name" value="ABC_MutS2"/>
    <property type="match status" value="1"/>
</dbReference>
<dbReference type="PANTHER" id="PTHR48466:SF2">
    <property type="entry name" value="OS10G0509000 PROTEIN"/>
    <property type="match status" value="1"/>
</dbReference>
<dbReference type="EC" id="3.6.4.-" evidence="9"/>
<dbReference type="GO" id="GO:0140664">
    <property type="term" value="F:ATP-dependent DNA damage sensor activity"/>
    <property type="evidence" value="ECO:0007669"/>
    <property type="project" value="InterPro"/>
</dbReference>
<dbReference type="GO" id="GO:0043023">
    <property type="term" value="F:ribosomal large subunit binding"/>
    <property type="evidence" value="ECO:0007669"/>
    <property type="project" value="UniProtKB-UniRule"/>
</dbReference>
<keyword evidence="8 9" id="KW-0238">DNA-binding</keyword>
<reference evidence="12 13" key="1">
    <citation type="submission" date="2015-01" db="EMBL/GenBank/DDBJ databases">
        <title>Comparative genomics of the lactic acid bacteria isolated from the honey bee gut.</title>
        <authorList>
            <person name="Ellegaard K.M."/>
            <person name="Tamarit D."/>
            <person name="Javelind E."/>
            <person name="Olofsson T."/>
            <person name="Andersson S.G."/>
            <person name="Vasquez A."/>
        </authorList>
    </citation>
    <scope>NUCLEOTIDE SEQUENCE [LARGE SCALE GENOMIC DNA]</scope>
    <source>
        <strain evidence="12 13">Bin4</strain>
    </source>
</reference>
<evidence type="ECO:0000256" key="7">
    <source>
        <dbReference type="ARBA" id="ARBA00022884"/>
    </source>
</evidence>
<dbReference type="EC" id="3.1.-.-" evidence="9"/>
<keyword evidence="2 9" id="KW-0699">rRNA-binding</keyword>
<dbReference type="Gene3D" id="3.40.50.300">
    <property type="entry name" value="P-loop containing nucleotide triphosphate hydrolases"/>
    <property type="match status" value="1"/>
</dbReference>
<dbReference type="PANTHER" id="PTHR48466">
    <property type="entry name" value="OS10G0509000 PROTEIN-RELATED"/>
    <property type="match status" value="1"/>
</dbReference>
<comment type="function">
    <text evidence="9">Endonuclease that is involved in the suppression of homologous recombination and thus may have a key role in the control of bacterial genetic diversity.</text>
</comment>
<dbReference type="RefSeq" id="WP_046315795.1">
    <property type="nucleotide sequence ID" value="NZ_JBHSZT010000003.1"/>
</dbReference>
<dbReference type="Gene3D" id="3.30.1370.110">
    <property type="match status" value="1"/>
</dbReference>
<feature type="region of interest" description="Disordered" evidence="10">
    <location>
        <begin position="537"/>
        <end position="558"/>
    </location>
</feature>
<protein>
    <recommendedName>
        <fullName evidence="9">Endonuclease MutS2</fullName>
        <ecNumber evidence="9">3.1.-.-</ecNumber>
    </recommendedName>
    <alternativeName>
        <fullName evidence="9">Ribosome-associated protein quality control-upstream factor</fullName>
        <shortName evidence="9">RQC-upstream factor</shortName>
        <shortName evidence="9">RqcU</shortName>
        <ecNumber evidence="9">3.6.4.-</ecNumber>
    </alternativeName>
</protein>
<dbReference type="STRING" id="1218492.JG30_04230"/>
<dbReference type="InterPro" id="IPR000432">
    <property type="entry name" value="DNA_mismatch_repair_MutS_C"/>
</dbReference>
<comment type="caution">
    <text evidence="12">The sequence shown here is derived from an EMBL/GenBank/DDBJ whole genome shotgun (WGS) entry which is preliminary data.</text>
</comment>
<dbReference type="OrthoDB" id="9808166at2"/>
<keyword evidence="6 9" id="KW-0067">ATP-binding</keyword>
<feature type="binding site" evidence="9">
    <location>
        <begin position="334"/>
        <end position="341"/>
    </location>
    <ligand>
        <name>ATP</name>
        <dbReference type="ChEBI" id="CHEBI:30616"/>
    </ligand>
</feature>
<dbReference type="SMART" id="SM00533">
    <property type="entry name" value="MUTSd"/>
    <property type="match status" value="1"/>
</dbReference>
<dbReference type="PATRIC" id="fig|1218492.5.peg.545"/>
<evidence type="ECO:0000256" key="3">
    <source>
        <dbReference type="ARBA" id="ARBA00022741"/>
    </source>
</evidence>
<feature type="compositionally biased region" description="Low complexity" evidence="10">
    <location>
        <begin position="544"/>
        <end position="558"/>
    </location>
</feature>
<evidence type="ECO:0000256" key="4">
    <source>
        <dbReference type="ARBA" id="ARBA00022759"/>
    </source>
</evidence>
<evidence type="ECO:0000256" key="6">
    <source>
        <dbReference type="ARBA" id="ARBA00022840"/>
    </source>
</evidence>
<dbReference type="FunFam" id="3.40.50.300:FF:000830">
    <property type="entry name" value="Endonuclease MutS2"/>
    <property type="match status" value="1"/>
</dbReference>
<dbReference type="InterPro" id="IPR002625">
    <property type="entry name" value="Smr_dom"/>
</dbReference>
<keyword evidence="4 9" id="KW-0255">Endonuclease</keyword>
<dbReference type="SUPFAM" id="SSF52540">
    <property type="entry name" value="P-loop containing nucleoside triphosphate hydrolases"/>
    <property type="match status" value="1"/>
</dbReference>
<keyword evidence="5 9" id="KW-0378">Hydrolase</keyword>
<dbReference type="GO" id="GO:0030983">
    <property type="term" value="F:mismatched DNA binding"/>
    <property type="evidence" value="ECO:0007669"/>
    <property type="project" value="InterPro"/>
</dbReference>
<dbReference type="InterPro" id="IPR045076">
    <property type="entry name" value="MutS"/>
</dbReference>
<dbReference type="EMBL" id="JXJQ01000005">
    <property type="protein sequence ID" value="KJY62634.1"/>
    <property type="molecule type" value="Genomic_DNA"/>
</dbReference>
<keyword evidence="13" id="KW-1185">Reference proteome</keyword>
<dbReference type="HAMAP" id="MF_00092">
    <property type="entry name" value="MutS2"/>
    <property type="match status" value="1"/>
</dbReference>
<dbReference type="InterPro" id="IPR036063">
    <property type="entry name" value="Smr_dom_sf"/>
</dbReference>
<evidence type="ECO:0000259" key="11">
    <source>
        <dbReference type="PROSITE" id="PS50828"/>
    </source>
</evidence>
<name>A0A0F4LWF4_9LACO</name>
<dbReference type="InterPro" id="IPR007696">
    <property type="entry name" value="DNA_mismatch_repair_MutS_core"/>
</dbReference>
<dbReference type="InterPro" id="IPR036187">
    <property type="entry name" value="DNA_mismatch_repair_MutS_sf"/>
</dbReference>
<dbReference type="InterPro" id="IPR046893">
    <property type="entry name" value="MSSS"/>
</dbReference>
<dbReference type="Proteomes" id="UP000033558">
    <property type="component" value="Unassembled WGS sequence"/>
</dbReference>
<dbReference type="PROSITE" id="PS00486">
    <property type="entry name" value="DNA_MISMATCH_REPAIR_2"/>
    <property type="match status" value="1"/>
</dbReference>
<keyword evidence="7 9" id="KW-0694">RNA-binding</keyword>
<dbReference type="NCBIfam" id="TIGR01069">
    <property type="entry name" value="mutS2"/>
    <property type="match status" value="1"/>
</dbReference>
<dbReference type="Pfam" id="PF00488">
    <property type="entry name" value="MutS_V"/>
    <property type="match status" value="1"/>
</dbReference>
<dbReference type="PROSITE" id="PS50828">
    <property type="entry name" value="SMR"/>
    <property type="match status" value="1"/>
</dbReference>
<proteinExistence type="inferred from homology"/>
<organism evidence="12 13">
    <name type="scientific">Bombilactobacillus mellifer</name>
    <dbReference type="NCBI Taxonomy" id="1218492"/>
    <lineage>
        <taxon>Bacteria</taxon>
        <taxon>Bacillati</taxon>
        <taxon>Bacillota</taxon>
        <taxon>Bacilli</taxon>
        <taxon>Lactobacillales</taxon>
        <taxon>Lactobacillaceae</taxon>
        <taxon>Bombilactobacillus</taxon>
    </lineage>
</organism>